<dbReference type="NCBIfam" id="NF038237">
    <property type="entry name" value="retron_Ec67_fus"/>
    <property type="match status" value="1"/>
</dbReference>
<dbReference type="PANTHER" id="PTHR34047">
    <property type="entry name" value="NUCLEAR INTRON MATURASE 1, MITOCHONDRIAL-RELATED"/>
    <property type="match status" value="1"/>
</dbReference>
<dbReference type="GO" id="GO:0003723">
    <property type="term" value="F:RNA binding"/>
    <property type="evidence" value="ECO:0007669"/>
    <property type="project" value="InterPro"/>
</dbReference>
<sequence length="586" mass="65937">MSSLPSESTLERLKACKGKLGLAMLLGVQLKHLTHALYGIPMPVRYAVFTIPKSSGGVRIIHAPNDRLKFVQSALAAVLQECLIEIETKSGVQRPVSHAFHPKRSIFSNAWVHRRKRFVVNFDLQDFFPSLHFGRVCKFFEKSSDFQLHPKVANLIANLATHPDGAGGTFLPQGSPCSPVISNLLTRPLDLRLRKLAQRCDCRYSRYADDLTFSSNTTAFPEAIAKLDNECWIAGDEFEKIVVQSGFFLNHAKTRMALKGTRQVVTGLVVNKQVSVNRDTYKWLRAACDSMFKKGIASRHDPRTVKVYTMARKLELKQLIGHAEHVFHARRKSGIELPAMSLMKGPELLLKRLIYYERFFAHDRPIVICEGDTDYVYLRIALAKFGHQFANLAPSKEGLPAIRFLRFTPVIGRFTGLQGGSDQLKTFLQNWDVNMAMVGDRYPSQPVILFMDNDSGANATMQILRGKKVISQDIKMMEFTHATKNLYVIFTPVPDVKSQSCIEDFVDPTAKSVKLDGKTFHPGGNATYQGKKWSDTLHYGKRVLAEKVVAENVAKYDFSLFKPILDRLDKAIADYPKQVAKIVASK</sequence>
<comment type="caution">
    <text evidence="11">The sequence shown here is derived from an EMBL/GenBank/DDBJ whole genome shotgun (WGS) entry which is preliminary data.</text>
</comment>
<accession>A0A3A1WIF7</accession>
<dbReference type="Proteomes" id="UP000265750">
    <property type="component" value="Unassembled WGS sequence"/>
</dbReference>
<dbReference type="Pfam" id="PF00078">
    <property type="entry name" value="RVT_1"/>
    <property type="match status" value="1"/>
</dbReference>
<keyword evidence="5" id="KW-0460">Magnesium</keyword>
<keyword evidence="2" id="KW-0808">Transferase</keyword>
<protein>
    <recommendedName>
        <fullName evidence="1">RNA-directed DNA polymerase</fullName>
        <ecNumber evidence="1">2.7.7.49</ecNumber>
    </recommendedName>
</protein>
<dbReference type="CDD" id="cd03487">
    <property type="entry name" value="RT_Bac_retron_II"/>
    <property type="match status" value="1"/>
</dbReference>
<keyword evidence="3" id="KW-0548">Nucleotidyltransferase</keyword>
<dbReference type="RefSeq" id="WP_119540658.1">
    <property type="nucleotide sequence ID" value="NZ_QYRN01000007.1"/>
</dbReference>
<dbReference type="OrthoDB" id="7055795at2"/>
<evidence type="ECO:0000259" key="10">
    <source>
        <dbReference type="PROSITE" id="PS50878"/>
    </source>
</evidence>
<dbReference type="PRINTS" id="PR00866">
    <property type="entry name" value="RNADNAPOLMS"/>
</dbReference>
<evidence type="ECO:0000256" key="1">
    <source>
        <dbReference type="ARBA" id="ARBA00012493"/>
    </source>
</evidence>
<feature type="domain" description="Reverse transcriptase" evidence="10">
    <location>
        <begin position="32"/>
        <end position="270"/>
    </location>
</feature>
<dbReference type="GO" id="GO:0051607">
    <property type="term" value="P:defense response to virus"/>
    <property type="evidence" value="ECO:0007669"/>
    <property type="project" value="UniProtKB-KW"/>
</dbReference>
<evidence type="ECO:0000313" key="11">
    <source>
        <dbReference type="EMBL" id="RIX99525.1"/>
    </source>
</evidence>
<dbReference type="InterPro" id="IPR043502">
    <property type="entry name" value="DNA/RNA_pol_sf"/>
</dbReference>
<comment type="catalytic activity">
    <reaction evidence="9">
        <text>DNA(n) + a 2'-deoxyribonucleoside 5'-triphosphate = DNA(n+1) + diphosphate</text>
        <dbReference type="Rhea" id="RHEA:22508"/>
        <dbReference type="Rhea" id="RHEA-COMP:17339"/>
        <dbReference type="Rhea" id="RHEA-COMP:17340"/>
        <dbReference type="ChEBI" id="CHEBI:33019"/>
        <dbReference type="ChEBI" id="CHEBI:61560"/>
        <dbReference type="ChEBI" id="CHEBI:173112"/>
        <dbReference type="EC" id="2.7.7.49"/>
    </reaction>
</comment>
<gene>
    <name evidence="11" type="ORF">D3218_13700</name>
</gene>
<name>A0A3A1WIF7_9HYPH</name>
<dbReference type="SUPFAM" id="SSF56672">
    <property type="entry name" value="DNA/RNA polymerases"/>
    <property type="match status" value="1"/>
</dbReference>
<keyword evidence="4" id="KW-0479">Metal-binding</keyword>
<keyword evidence="6 11" id="KW-0695">RNA-directed DNA polymerase</keyword>
<dbReference type="EMBL" id="QYRN01000007">
    <property type="protein sequence ID" value="RIX99525.1"/>
    <property type="molecule type" value="Genomic_DNA"/>
</dbReference>
<dbReference type="InterPro" id="IPR000477">
    <property type="entry name" value="RT_dom"/>
</dbReference>
<evidence type="ECO:0000256" key="5">
    <source>
        <dbReference type="ARBA" id="ARBA00022842"/>
    </source>
</evidence>
<evidence type="ECO:0000256" key="4">
    <source>
        <dbReference type="ARBA" id="ARBA00022723"/>
    </source>
</evidence>
<keyword evidence="7" id="KW-0051">Antiviral defense</keyword>
<dbReference type="PANTHER" id="PTHR34047:SF7">
    <property type="entry name" value="RNA-DIRECTED DNA POLYMERASE"/>
    <property type="match status" value="1"/>
</dbReference>
<reference evidence="12" key="1">
    <citation type="submission" date="2018-09" db="EMBL/GenBank/DDBJ databases">
        <authorList>
            <person name="Tuo L."/>
        </authorList>
    </citation>
    <scope>NUCLEOTIDE SEQUENCE [LARGE SCALE GENOMIC DNA]</scope>
    <source>
        <strain evidence="12">M2BS4Y-1</strain>
    </source>
</reference>
<dbReference type="GO" id="GO:0003964">
    <property type="term" value="F:RNA-directed DNA polymerase activity"/>
    <property type="evidence" value="ECO:0007669"/>
    <property type="project" value="UniProtKB-KW"/>
</dbReference>
<evidence type="ECO:0000313" key="12">
    <source>
        <dbReference type="Proteomes" id="UP000265750"/>
    </source>
</evidence>
<dbReference type="EC" id="2.7.7.49" evidence="1"/>
<dbReference type="AlphaFoldDB" id="A0A3A1WIF7"/>
<evidence type="ECO:0000256" key="2">
    <source>
        <dbReference type="ARBA" id="ARBA00022679"/>
    </source>
</evidence>
<dbReference type="InterPro" id="IPR053543">
    <property type="entry name" value="Bacterial_RT"/>
</dbReference>
<evidence type="ECO:0000256" key="3">
    <source>
        <dbReference type="ARBA" id="ARBA00022695"/>
    </source>
</evidence>
<comment type="similarity">
    <text evidence="8">Belongs to the bacterial reverse transcriptase family.</text>
</comment>
<evidence type="ECO:0000256" key="9">
    <source>
        <dbReference type="ARBA" id="ARBA00048173"/>
    </source>
</evidence>
<evidence type="ECO:0000256" key="6">
    <source>
        <dbReference type="ARBA" id="ARBA00022918"/>
    </source>
</evidence>
<dbReference type="InterPro" id="IPR051083">
    <property type="entry name" value="GrpII_Intron_Splice-Mob/Def"/>
</dbReference>
<evidence type="ECO:0000256" key="7">
    <source>
        <dbReference type="ARBA" id="ARBA00023118"/>
    </source>
</evidence>
<evidence type="ECO:0000256" key="8">
    <source>
        <dbReference type="ARBA" id="ARBA00034120"/>
    </source>
</evidence>
<proteinExistence type="inferred from homology"/>
<organism evidence="11 12">
    <name type="scientific">Aureimonas flava</name>
    <dbReference type="NCBI Taxonomy" id="2320271"/>
    <lineage>
        <taxon>Bacteria</taxon>
        <taxon>Pseudomonadati</taxon>
        <taxon>Pseudomonadota</taxon>
        <taxon>Alphaproteobacteria</taxon>
        <taxon>Hyphomicrobiales</taxon>
        <taxon>Aurantimonadaceae</taxon>
        <taxon>Aureimonas</taxon>
    </lineage>
</organism>
<dbReference type="PROSITE" id="PS50878">
    <property type="entry name" value="RT_POL"/>
    <property type="match status" value="1"/>
</dbReference>
<dbReference type="GO" id="GO:0046872">
    <property type="term" value="F:metal ion binding"/>
    <property type="evidence" value="ECO:0007669"/>
    <property type="project" value="UniProtKB-KW"/>
</dbReference>
<keyword evidence="12" id="KW-1185">Reference proteome</keyword>
<dbReference type="InterPro" id="IPR000123">
    <property type="entry name" value="Reverse_transcriptase_msDNA"/>
</dbReference>